<keyword evidence="3" id="KW-1185">Reference proteome</keyword>
<evidence type="ECO:0000313" key="3">
    <source>
        <dbReference type="Proteomes" id="UP001566132"/>
    </source>
</evidence>
<organism evidence="2 3">
    <name type="scientific">Hypothenemus hampei</name>
    <name type="common">Coffee berry borer</name>
    <dbReference type="NCBI Taxonomy" id="57062"/>
    <lineage>
        <taxon>Eukaryota</taxon>
        <taxon>Metazoa</taxon>
        <taxon>Ecdysozoa</taxon>
        <taxon>Arthropoda</taxon>
        <taxon>Hexapoda</taxon>
        <taxon>Insecta</taxon>
        <taxon>Pterygota</taxon>
        <taxon>Neoptera</taxon>
        <taxon>Endopterygota</taxon>
        <taxon>Coleoptera</taxon>
        <taxon>Polyphaga</taxon>
        <taxon>Cucujiformia</taxon>
        <taxon>Curculionidae</taxon>
        <taxon>Scolytinae</taxon>
        <taxon>Hypothenemus</taxon>
    </lineage>
</organism>
<protein>
    <submittedName>
        <fullName evidence="2">Uncharacterized protein</fullName>
    </submittedName>
</protein>
<feature type="chain" id="PRO_5044866344" evidence="1">
    <location>
        <begin position="22"/>
        <end position="151"/>
    </location>
</feature>
<dbReference type="Proteomes" id="UP001566132">
    <property type="component" value="Unassembled WGS sequence"/>
</dbReference>
<dbReference type="CDD" id="cd23992">
    <property type="entry name" value="PBP_GOBP"/>
    <property type="match status" value="1"/>
</dbReference>
<dbReference type="EMBL" id="JBDJPC010000005">
    <property type="protein sequence ID" value="KAL1502215.1"/>
    <property type="molecule type" value="Genomic_DNA"/>
</dbReference>
<gene>
    <name evidence="2" type="ORF">ABEB36_007390</name>
</gene>
<dbReference type="InterPro" id="IPR006170">
    <property type="entry name" value="PBP/GOBP"/>
</dbReference>
<accession>A0ABD1ETU7</accession>
<dbReference type="AlphaFoldDB" id="A0ABD1ETU7"/>
<proteinExistence type="predicted"/>
<keyword evidence="1" id="KW-0732">Signal</keyword>
<evidence type="ECO:0000256" key="1">
    <source>
        <dbReference type="SAM" id="SignalP"/>
    </source>
</evidence>
<dbReference type="Gene3D" id="1.10.238.20">
    <property type="entry name" value="Pheromone/general odorant binding protein domain"/>
    <property type="match status" value="1"/>
</dbReference>
<dbReference type="Pfam" id="PF01395">
    <property type="entry name" value="PBP_GOBP"/>
    <property type="match status" value="1"/>
</dbReference>
<reference evidence="2 3" key="1">
    <citation type="submission" date="2024-05" db="EMBL/GenBank/DDBJ databases">
        <title>Genetic variation in Jamaican populations of the coffee berry borer (Hypothenemus hampei).</title>
        <authorList>
            <person name="Errbii M."/>
            <person name="Myrie A."/>
        </authorList>
    </citation>
    <scope>NUCLEOTIDE SEQUENCE [LARGE SCALE GENOMIC DNA]</scope>
    <source>
        <strain evidence="2">JA-Hopewell-2020-01-JO</strain>
        <tissue evidence="2">Whole body</tissue>
    </source>
</reference>
<name>A0ABD1ETU7_HYPHA</name>
<dbReference type="InterPro" id="IPR036728">
    <property type="entry name" value="PBP_GOBP_sf"/>
</dbReference>
<dbReference type="SUPFAM" id="SSF47565">
    <property type="entry name" value="Insect pheromone/odorant-binding proteins"/>
    <property type="match status" value="1"/>
</dbReference>
<feature type="signal peptide" evidence="1">
    <location>
        <begin position="1"/>
        <end position="21"/>
    </location>
</feature>
<sequence length="151" mass="17770">MMKSLIFFCFVNVFLFQFVRSRPYHFETSVKKIIQECLDEVKMDRSIFNDVAVSNDAIIIPQDDIYKKFLVCSYKKQGFLSSDGKRMVYENLFEFLGYYYNKFLLRQLEVCKRIESDDPGELCFKNLECILKVLSGLKSLSTNMGENEIAR</sequence>
<evidence type="ECO:0000313" key="2">
    <source>
        <dbReference type="EMBL" id="KAL1502215.1"/>
    </source>
</evidence>
<comment type="caution">
    <text evidence="2">The sequence shown here is derived from an EMBL/GenBank/DDBJ whole genome shotgun (WGS) entry which is preliminary data.</text>
</comment>